<reference evidence="2" key="1">
    <citation type="journal article" date="2015" name="Nature">
        <title>Complex archaea that bridge the gap between prokaryotes and eukaryotes.</title>
        <authorList>
            <person name="Spang A."/>
            <person name="Saw J.H."/>
            <person name="Jorgensen S.L."/>
            <person name="Zaremba-Niedzwiedzka K."/>
            <person name="Martijn J."/>
            <person name="Lind A.E."/>
            <person name="van Eijk R."/>
            <person name="Schleper C."/>
            <person name="Guy L."/>
            <person name="Ettema T.J."/>
        </authorList>
    </citation>
    <scope>NUCLEOTIDE SEQUENCE</scope>
</reference>
<organism evidence="2">
    <name type="scientific">marine sediment metagenome</name>
    <dbReference type="NCBI Taxonomy" id="412755"/>
    <lineage>
        <taxon>unclassified sequences</taxon>
        <taxon>metagenomes</taxon>
        <taxon>ecological metagenomes</taxon>
    </lineage>
</organism>
<evidence type="ECO:0000313" key="2">
    <source>
        <dbReference type="EMBL" id="KKL97032.1"/>
    </source>
</evidence>
<feature type="domain" description="Recombinase zinc beta ribbon" evidence="1">
    <location>
        <begin position="24"/>
        <end position="65"/>
    </location>
</feature>
<dbReference type="AlphaFoldDB" id="A0A0F9JDA1"/>
<accession>A0A0F9JDA1</accession>
<sequence>MIRKNCLSLLPGEGVGSARAGLALLGGILRCGRCGRKLYVAYHGKSGSAARYICKGDYESDGKYCLAFGGSTVDKEFSKELLRIISPYGVEASIEAERILSVKEEEKIKVIEKKIQELLCSFVLLPVREKYAGHPLHHVVDRIQSRLKSNGLRYLPPFWQNYWPLQMWGARVDPNPARL</sequence>
<dbReference type="EMBL" id="LAZR01018269">
    <property type="protein sequence ID" value="KKL97032.1"/>
    <property type="molecule type" value="Genomic_DNA"/>
</dbReference>
<protein>
    <recommendedName>
        <fullName evidence="1">Recombinase zinc beta ribbon domain-containing protein</fullName>
    </recommendedName>
</protein>
<comment type="caution">
    <text evidence="2">The sequence shown here is derived from an EMBL/GenBank/DDBJ whole genome shotgun (WGS) entry which is preliminary data.</text>
</comment>
<evidence type="ECO:0000259" key="1">
    <source>
        <dbReference type="Pfam" id="PF13408"/>
    </source>
</evidence>
<gene>
    <name evidence="2" type="ORF">LCGC14_1838530</name>
</gene>
<dbReference type="Pfam" id="PF13408">
    <property type="entry name" value="Zn_ribbon_recom"/>
    <property type="match status" value="1"/>
</dbReference>
<dbReference type="InterPro" id="IPR025827">
    <property type="entry name" value="Zn_ribbon_recom_dom"/>
</dbReference>
<name>A0A0F9JDA1_9ZZZZ</name>
<proteinExistence type="predicted"/>